<feature type="active site" description="Proton donor/acceptor" evidence="2">
    <location>
        <position position="296"/>
    </location>
</feature>
<evidence type="ECO:0000256" key="3">
    <source>
        <dbReference type="PIRSR" id="PIRSR605511-2"/>
    </source>
</evidence>
<comment type="cofactor">
    <cofactor evidence="3">
        <name>Zn(2+)</name>
        <dbReference type="ChEBI" id="CHEBI:29105"/>
    </cofactor>
    <text evidence="3">Binds 1 divalent metal cation per subunit.</text>
</comment>
<keyword evidence="3" id="KW-0479">Metal-binding</keyword>
<dbReference type="InterPro" id="IPR051262">
    <property type="entry name" value="SMP-30/CGR1_Lactonase"/>
</dbReference>
<dbReference type="Pfam" id="PF08450">
    <property type="entry name" value="SGL"/>
    <property type="match status" value="1"/>
</dbReference>
<dbReference type="PRINTS" id="PR01790">
    <property type="entry name" value="SMP30FAMILY"/>
</dbReference>
<evidence type="ECO:0000259" key="5">
    <source>
        <dbReference type="Pfam" id="PF08450"/>
    </source>
</evidence>
<dbReference type="InterPro" id="IPR011042">
    <property type="entry name" value="6-blade_b-propeller_TolB-like"/>
</dbReference>
<dbReference type="InterPro" id="IPR013658">
    <property type="entry name" value="SGL"/>
</dbReference>
<feature type="binding site" evidence="3">
    <location>
        <position position="296"/>
    </location>
    <ligand>
        <name>a divalent metal cation</name>
        <dbReference type="ChEBI" id="CHEBI:60240"/>
    </ligand>
</feature>
<accession>A0A2S6N8B9</accession>
<evidence type="ECO:0000313" key="7">
    <source>
        <dbReference type="Proteomes" id="UP000239724"/>
    </source>
</evidence>
<dbReference type="InterPro" id="IPR006311">
    <property type="entry name" value="TAT_signal"/>
</dbReference>
<feature type="binding site" evidence="3">
    <location>
        <position position="97"/>
    </location>
    <ligand>
        <name>a divalent metal cation</name>
        <dbReference type="ChEBI" id="CHEBI:60240"/>
    </ligand>
</feature>
<dbReference type="GO" id="GO:0046872">
    <property type="term" value="F:metal ion binding"/>
    <property type="evidence" value="ECO:0007669"/>
    <property type="project" value="UniProtKB-KW"/>
</dbReference>
<evidence type="ECO:0000256" key="4">
    <source>
        <dbReference type="SAM" id="MobiDB-lite"/>
    </source>
</evidence>
<dbReference type="OrthoDB" id="241638at2"/>
<feature type="region of interest" description="Disordered" evidence="4">
    <location>
        <begin position="42"/>
        <end position="64"/>
    </location>
</feature>
<dbReference type="Proteomes" id="UP000239724">
    <property type="component" value="Unassembled WGS sequence"/>
</dbReference>
<reference evidence="6 7" key="1">
    <citation type="journal article" date="2018" name="Arch. Microbiol.">
        <title>New insights into the metabolic potential of the phototrophic purple bacterium Rhodopila globiformis DSM 161(T) from its draft genome sequence and evidence for a vanadium-dependent nitrogenase.</title>
        <authorList>
            <person name="Imhoff J.F."/>
            <person name="Rahn T."/>
            <person name="Kunzel S."/>
            <person name="Neulinger S.C."/>
        </authorList>
    </citation>
    <scope>NUCLEOTIDE SEQUENCE [LARGE SCALE GENOMIC DNA]</scope>
    <source>
        <strain evidence="6 7">DSM 161</strain>
    </source>
</reference>
<dbReference type="GO" id="GO:0016787">
    <property type="term" value="F:hydrolase activity"/>
    <property type="evidence" value="ECO:0007669"/>
    <property type="project" value="UniProtKB-KW"/>
</dbReference>
<keyword evidence="3" id="KW-0862">Zinc</keyword>
<feature type="domain" description="SMP-30/Gluconolactonase/LRE-like region" evidence="5">
    <location>
        <begin position="95"/>
        <end position="356"/>
    </location>
</feature>
<comment type="caution">
    <text evidence="6">The sequence shown here is derived from an EMBL/GenBank/DDBJ whole genome shotgun (WGS) entry which is preliminary data.</text>
</comment>
<feature type="binding site" evidence="3">
    <location>
        <position position="242"/>
    </location>
    <ligand>
        <name>a divalent metal cation</name>
        <dbReference type="ChEBI" id="CHEBI:60240"/>
    </ligand>
</feature>
<proteinExistence type="predicted"/>
<dbReference type="PANTHER" id="PTHR47572:SF4">
    <property type="entry name" value="LACTONASE DRP35"/>
    <property type="match status" value="1"/>
</dbReference>
<evidence type="ECO:0000256" key="2">
    <source>
        <dbReference type="PIRSR" id="PIRSR605511-1"/>
    </source>
</evidence>
<dbReference type="PROSITE" id="PS51318">
    <property type="entry name" value="TAT"/>
    <property type="match status" value="1"/>
</dbReference>
<dbReference type="EMBL" id="NHRY01000203">
    <property type="protein sequence ID" value="PPQ30847.1"/>
    <property type="molecule type" value="Genomic_DNA"/>
</dbReference>
<keyword evidence="7" id="KW-1185">Reference proteome</keyword>
<evidence type="ECO:0000256" key="1">
    <source>
        <dbReference type="ARBA" id="ARBA00022801"/>
    </source>
</evidence>
<protein>
    <submittedName>
        <fullName evidence="6">Gluconolactonase</fullName>
    </submittedName>
</protein>
<name>A0A2S6N8B9_RHOGL</name>
<dbReference type="SUPFAM" id="SSF63829">
    <property type="entry name" value="Calcium-dependent phosphotriesterase"/>
    <property type="match status" value="1"/>
</dbReference>
<dbReference type="AlphaFoldDB" id="A0A2S6N8B9"/>
<dbReference type="Gene3D" id="2.120.10.30">
    <property type="entry name" value="TolB, C-terminal domain"/>
    <property type="match status" value="1"/>
</dbReference>
<keyword evidence="1" id="KW-0378">Hydrolase</keyword>
<organism evidence="6 7">
    <name type="scientific">Rhodopila globiformis</name>
    <name type="common">Rhodopseudomonas globiformis</name>
    <dbReference type="NCBI Taxonomy" id="1071"/>
    <lineage>
        <taxon>Bacteria</taxon>
        <taxon>Pseudomonadati</taxon>
        <taxon>Pseudomonadota</taxon>
        <taxon>Alphaproteobacteria</taxon>
        <taxon>Acetobacterales</taxon>
        <taxon>Acetobacteraceae</taxon>
        <taxon>Rhodopila</taxon>
    </lineage>
</organism>
<gene>
    <name evidence="6" type="ORF">CCS01_18450</name>
</gene>
<evidence type="ECO:0000313" key="6">
    <source>
        <dbReference type="EMBL" id="PPQ30847.1"/>
    </source>
</evidence>
<sequence length="373" mass="40633">MGQRREGNDMNRRSFLATSAAGATAAASLSVAKAAETLRPLGETGVPDWHPERLPLGPLQDSRYPDKHIEALDPKRFKGSPGTGAVERVATGFRWAEGPAYFRAGRYLIFSDIPNNRQMRILEDDGHCSTFRQPSMNSNGNTVDKQGRLITCQHSGRRVVRTELDGTITVIADSYNGKKLNSPNDVAVASDGSIWFTDPSYGILGNYEGLKEPIEQEKHNVYRVDPHNGAITVAVDDFVQPNGITFSPDEKKLYIIDSGITQGGPAHIRVFDVDLGAGKVSNSKVFAENFAPGLTDGMRCDVDGNVWTSMGWGDPKEDGVRCYAPNGDMIGKIHLPETCANLTFGGLLRNRLYMCASTSVYALYVNTQGAMTP</sequence>
<feature type="binding site" evidence="3">
    <location>
        <position position="184"/>
    </location>
    <ligand>
        <name>substrate</name>
    </ligand>
</feature>
<dbReference type="InterPro" id="IPR005511">
    <property type="entry name" value="SMP-30"/>
</dbReference>
<dbReference type="PANTHER" id="PTHR47572">
    <property type="entry name" value="LIPOPROTEIN-RELATED"/>
    <property type="match status" value="1"/>
</dbReference>